<sequence length="417" mass="46554">MSKMIPVAGPKYDPLAELDIDELVDRLSPGEIQRLLDECDPDDPNIPPSMRTNYKCEKNSTGPLDRKKLLDYINEQALNTPDVVDPVPYVPGCVRGKKWMAPPKPVPARSSNEETIELDIDFGDEYEMALNTATTDEIVDLAGILGLHSMMNQDQFHSAQSDKWADKPDPSIGWNGITKATPLKQYPAEKPNTTNPSEVISRLKESDAEMKSANLNNVVVSESQFLEMFDALRHNDSLTELSLSNTTLGDFATANLACSLKQNKTLEKLNIESNNISPPTLIKIFEAMNESQTLTEIKASNQQAQFLGNKVEMAITKHIEGNKTIMRVGLHFEFGDCRNRVAVQLQKNLDRIRLKRVANKVKAQQEQKKPTPGSKTGGYLGALPGQLTTIPRQKSTSPDGDDDEYEYYDDEDEEQTR</sequence>
<comment type="subcellular location">
    <subcellularLocation>
        <location evidence="1">Cytoplasm</location>
        <location evidence="1">Cytoskeleton</location>
    </subcellularLocation>
</comment>
<accession>A0A0K2UQS1</accession>
<dbReference type="GO" id="GO:0005523">
    <property type="term" value="F:tropomyosin binding"/>
    <property type="evidence" value="ECO:0007669"/>
    <property type="project" value="InterPro"/>
</dbReference>
<name>A0A0K2UQS1_LEPSM</name>
<dbReference type="EMBL" id="HACA01023040">
    <property type="protein sequence ID" value="CDW40401.1"/>
    <property type="molecule type" value="Transcribed_RNA"/>
</dbReference>
<dbReference type="GO" id="GO:0051694">
    <property type="term" value="P:pointed-end actin filament capping"/>
    <property type="evidence" value="ECO:0007669"/>
    <property type="project" value="InterPro"/>
</dbReference>
<evidence type="ECO:0000256" key="3">
    <source>
        <dbReference type="ARBA" id="ARBA00023212"/>
    </source>
</evidence>
<dbReference type="EMBL" id="HACA01023039">
    <property type="protein sequence ID" value="CDW40400.1"/>
    <property type="molecule type" value="Transcribed_RNA"/>
</dbReference>
<dbReference type="Gene3D" id="3.80.10.10">
    <property type="entry name" value="Ribonuclease Inhibitor"/>
    <property type="match status" value="1"/>
</dbReference>
<feature type="compositionally biased region" description="Polar residues" evidence="4">
    <location>
        <begin position="386"/>
        <end position="398"/>
    </location>
</feature>
<dbReference type="GO" id="GO:0005856">
    <property type="term" value="C:cytoskeleton"/>
    <property type="evidence" value="ECO:0007669"/>
    <property type="project" value="UniProtKB-SubCell"/>
</dbReference>
<dbReference type="PANTHER" id="PTHR10901:SF6">
    <property type="entry name" value="TROPOMODULIN, ISOFORM N"/>
    <property type="match status" value="1"/>
</dbReference>
<evidence type="ECO:0000256" key="2">
    <source>
        <dbReference type="ARBA" id="ARBA00022490"/>
    </source>
</evidence>
<dbReference type="SMART" id="SM00368">
    <property type="entry name" value="LRR_RI"/>
    <property type="match status" value="2"/>
</dbReference>
<evidence type="ECO:0000256" key="4">
    <source>
        <dbReference type="SAM" id="MobiDB-lite"/>
    </source>
</evidence>
<evidence type="ECO:0008006" key="6">
    <source>
        <dbReference type="Google" id="ProtNLM"/>
    </source>
</evidence>
<dbReference type="GO" id="GO:0030016">
    <property type="term" value="C:myofibril"/>
    <property type="evidence" value="ECO:0007669"/>
    <property type="project" value="TreeGrafter"/>
</dbReference>
<protein>
    <recommendedName>
        <fullName evidence="6">Tropomodulin</fullName>
    </recommendedName>
</protein>
<evidence type="ECO:0000256" key="1">
    <source>
        <dbReference type="ARBA" id="ARBA00004245"/>
    </source>
</evidence>
<dbReference type="InterPro" id="IPR004934">
    <property type="entry name" value="TMOD"/>
</dbReference>
<dbReference type="SUPFAM" id="SSF52047">
    <property type="entry name" value="RNI-like"/>
    <property type="match status" value="1"/>
</dbReference>
<dbReference type="OrthoDB" id="2163268at2759"/>
<proteinExistence type="predicted"/>
<dbReference type="GO" id="GO:0030239">
    <property type="term" value="P:myofibril assembly"/>
    <property type="evidence" value="ECO:0007669"/>
    <property type="project" value="TreeGrafter"/>
</dbReference>
<feature type="compositionally biased region" description="Acidic residues" evidence="4">
    <location>
        <begin position="399"/>
        <end position="417"/>
    </location>
</feature>
<dbReference type="AlphaFoldDB" id="A0A0K2UQS1"/>
<feature type="region of interest" description="Disordered" evidence="4">
    <location>
        <begin position="360"/>
        <end position="417"/>
    </location>
</feature>
<organism evidence="5">
    <name type="scientific">Lepeophtheirus salmonis</name>
    <name type="common">Salmon louse</name>
    <name type="synonym">Caligus salmonis</name>
    <dbReference type="NCBI Taxonomy" id="72036"/>
    <lineage>
        <taxon>Eukaryota</taxon>
        <taxon>Metazoa</taxon>
        <taxon>Ecdysozoa</taxon>
        <taxon>Arthropoda</taxon>
        <taxon>Crustacea</taxon>
        <taxon>Multicrustacea</taxon>
        <taxon>Hexanauplia</taxon>
        <taxon>Copepoda</taxon>
        <taxon>Siphonostomatoida</taxon>
        <taxon>Caligidae</taxon>
        <taxon>Lepeophtheirus</taxon>
    </lineage>
</organism>
<evidence type="ECO:0000313" key="5">
    <source>
        <dbReference type="EMBL" id="CDW40400.1"/>
    </source>
</evidence>
<dbReference type="GO" id="GO:0007015">
    <property type="term" value="P:actin filament organization"/>
    <property type="evidence" value="ECO:0007669"/>
    <property type="project" value="TreeGrafter"/>
</dbReference>
<reference evidence="5" key="1">
    <citation type="submission" date="2014-05" db="EMBL/GenBank/DDBJ databases">
        <authorList>
            <person name="Chronopoulou M."/>
        </authorList>
    </citation>
    <scope>NUCLEOTIDE SEQUENCE</scope>
    <source>
        <tissue evidence="5">Whole organism</tissue>
    </source>
</reference>
<dbReference type="PANTHER" id="PTHR10901">
    <property type="entry name" value="TROPOMODULIN"/>
    <property type="match status" value="1"/>
</dbReference>
<dbReference type="Pfam" id="PF03250">
    <property type="entry name" value="Tropomodulin"/>
    <property type="match status" value="1"/>
</dbReference>
<keyword evidence="3" id="KW-0206">Cytoskeleton</keyword>
<keyword evidence="2" id="KW-0963">Cytoplasm</keyword>
<dbReference type="InterPro" id="IPR032675">
    <property type="entry name" value="LRR_dom_sf"/>
</dbReference>